<dbReference type="Proteomes" id="UP001156666">
    <property type="component" value="Unassembled WGS sequence"/>
</dbReference>
<name>A0AA37SN98_9BACT</name>
<comment type="caution">
    <text evidence="1">The sequence shown here is derived from an EMBL/GenBank/DDBJ whole genome shotgun (WGS) entry which is preliminary data.</text>
</comment>
<organism evidence="1 2">
    <name type="scientific">Portibacter lacus</name>
    <dbReference type="NCBI Taxonomy" id="1099794"/>
    <lineage>
        <taxon>Bacteria</taxon>
        <taxon>Pseudomonadati</taxon>
        <taxon>Bacteroidota</taxon>
        <taxon>Saprospiria</taxon>
        <taxon>Saprospirales</taxon>
        <taxon>Haliscomenobacteraceae</taxon>
        <taxon>Portibacter</taxon>
    </lineage>
</organism>
<evidence type="ECO:0000313" key="1">
    <source>
        <dbReference type="EMBL" id="GLR16164.1"/>
    </source>
</evidence>
<reference evidence="1" key="2">
    <citation type="submission" date="2023-01" db="EMBL/GenBank/DDBJ databases">
        <title>Draft genome sequence of Portibacter lacus strain NBRC 108769.</title>
        <authorList>
            <person name="Sun Q."/>
            <person name="Mori K."/>
        </authorList>
    </citation>
    <scope>NUCLEOTIDE SEQUENCE</scope>
    <source>
        <strain evidence="1">NBRC 108769</strain>
    </source>
</reference>
<dbReference type="RefSeq" id="WP_284283303.1">
    <property type="nucleotide sequence ID" value="NZ_BSOH01000003.1"/>
</dbReference>
<keyword evidence="2" id="KW-1185">Reference proteome</keyword>
<reference evidence="1" key="1">
    <citation type="journal article" date="2014" name="Int. J. Syst. Evol. Microbiol.">
        <title>Complete genome sequence of Corynebacterium casei LMG S-19264T (=DSM 44701T), isolated from a smear-ripened cheese.</title>
        <authorList>
            <consortium name="US DOE Joint Genome Institute (JGI-PGF)"/>
            <person name="Walter F."/>
            <person name="Albersmeier A."/>
            <person name="Kalinowski J."/>
            <person name="Ruckert C."/>
        </authorList>
    </citation>
    <scope>NUCLEOTIDE SEQUENCE</scope>
    <source>
        <strain evidence="1">NBRC 108769</strain>
    </source>
</reference>
<accession>A0AA37SN98</accession>
<evidence type="ECO:0008006" key="3">
    <source>
        <dbReference type="Google" id="ProtNLM"/>
    </source>
</evidence>
<sequence length="263" mass="30245">MMKQFNILIILVMLSCGREAITSVVPNLENLEAQSLMADKDLNSKKISYDQYLQIKSIQNSLNYGLYGKFEKNTYGQLLKQKAKYLDQNGFFPEKYINGSKINYLIDSISESENSVDLLVSLFNQNTTPIHLDEIVVVVDDIIGKQLTMFIYEIPLTVSKEKNLQLGLTIDKSELIDAFDRRNFAISVDKIRIFKTLRFKIVANQVDSNQNVEEVDLNYYQNAACILYEIIDKYDPENELKKMNSEFNTLVASEVDVRNLTCK</sequence>
<evidence type="ECO:0000313" key="2">
    <source>
        <dbReference type="Proteomes" id="UP001156666"/>
    </source>
</evidence>
<protein>
    <recommendedName>
        <fullName evidence="3">Lipoprotein</fullName>
    </recommendedName>
</protein>
<dbReference type="PROSITE" id="PS51257">
    <property type="entry name" value="PROKAR_LIPOPROTEIN"/>
    <property type="match status" value="1"/>
</dbReference>
<gene>
    <name evidence="1" type="ORF">GCM10007940_07790</name>
</gene>
<dbReference type="AlphaFoldDB" id="A0AA37SN98"/>
<dbReference type="EMBL" id="BSOH01000003">
    <property type="protein sequence ID" value="GLR16164.1"/>
    <property type="molecule type" value="Genomic_DNA"/>
</dbReference>
<proteinExistence type="predicted"/>